<keyword evidence="2" id="KW-0472">Membrane</keyword>
<protein>
    <recommendedName>
        <fullName evidence="5">Secreted protein</fullName>
    </recommendedName>
</protein>
<comment type="caution">
    <text evidence="3">The sequence shown here is derived from an EMBL/GenBank/DDBJ whole genome shotgun (WGS) entry which is preliminary data.</text>
</comment>
<organism evidence="3 4">
    <name type="scientific">Bifidobacterium saimiriisciurei</name>
    <dbReference type="NCBI Taxonomy" id="2661627"/>
    <lineage>
        <taxon>Bacteria</taxon>
        <taxon>Bacillati</taxon>
        <taxon>Actinomycetota</taxon>
        <taxon>Actinomycetes</taxon>
        <taxon>Bifidobacteriales</taxon>
        <taxon>Bifidobacteriaceae</taxon>
        <taxon>Bifidobacterium</taxon>
    </lineage>
</organism>
<gene>
    <name evidence="3" type="ORF">GFD18_10115</name>
</gene>
<evidence type="ECO:0000256" key="2">
    <source>
        <dbReference type="SAM" id="Phobius"/>
    </source>
</evidence>
<evidence type="ECO:0000313" key="3">
    <source>
        <dbReference type="EMBL" id="NEH12421.1"/>
    </source>
</evidence>
<evidence type="ECO:0000256" key="1">
    <source>
        <dbReference type="SAM" id="MobiDB-lite"/>
    </source>
</evidence>
<keyword evidence="2" id="KW-0812">Transmembrane</keyword>
<dbReference type="EMBL" id="WHZU01000021">
    <property type="protein sequence ID" value="NEH12421.1"/>
    <property type="molecule type" value="Genomic_DNA"/>
</dbReference>
<evidence type="ECO:0008006" key="5">
    <source>
        <dbReference type="Google" id="ProtNLM"/>
    </source>
</evidence>
<dbReference type="Proteomes" id="UP000475155">
    <property type="component" value="Unassembled WGS sequence"/>
</dbReference>
<keyword evidence="2" id="KW-1133">Transmembrane helix</keyword>
<dbReference type="RefSeq" id="WP_163200168.1">
    <property type="nucleotide sequence ID" value="NZ_WHZU01000021.1"/>
</dbReference>
<evidence type="ECO:0000313" key="4">
    <source>
        <dbReference type="Proteomes" id="UP000475155"/>
    </source>
</evidence>
<feature type="transmembrane region" description="Helical" evidence="2">
    <location>
        <begin position="6"/>
        <end position="26"/>
    </location>
</feature>
<sequence>MTFQGIILIVVTVIGIVAAGHIDAAASRIVAVARHTIIMANHIVAGNATVIHISCFPSINAWFSATVNITALCIHNVFFIKGAEDHAISELSATEPSAENRRIRRTGDQPETAPRHIATPAADIRLHQAETDEITHAVIGRR</sequence>
<reference evidence="3 4" key="1">
    <citation type="submission" date="2019-10" db="EMBL/GenBank/DDBJ databases">
        <title>Bifidobacterium from non-human primates.</title>
        <authorList>
            <person name="Modesto M."/>
        </authorList>
    </citation>
    <scope>NUCLEOTIDE SEQUENCE [LARGE SCALE GENOMIC DNA]</scope>
    <source>
        <strain evidence="3 4">SMA1</strain>
    </source>
</reference>
<feature type="compositionally biased region" description="Basic and acidic residues" evidence="1">
    <location>
        <begin position="98"/>
        <end position="108"/>
    </location>
</feature>
<name>A0ABX0CCN6_9BIFI</name>
<accession>A0ABX0CCN6</accession>
<proteinExistence type="predicted"/>
<feature type="region of interest" description="Disordered" evidence="1">
    <location>
        <begin position="91"/>
        <end position="115"/>
    </location>
</feature>
<keyword evidence="4" id="KW-1185">Reference proteome</keyword>